<sequence length="572" mass="63235">MKNLLPKITTLAAALTAATTLTAADPAPVVFESFEYTGNDTIFNLPLADGEYRNPVLAGYYPDPSICRVGEDYYLINSSFAHFPGIPVFHSTDLVNWTQIGNAIDRVDQMPADGLRITRGIFAPAISYHDGLFYIVCTNVDAGGNFVITAEDPAGPWSDPIWLEFDGIDPSIFFDESTGRAWIVNNGNPPNNDPIYQGHRAIWIQEWGIKEMKPIGPRKIIINGGVDLSKEPVWIEGPHIYKRGDWYYLNCAEGGTSVNHSQVIFRSKSPDGPYTPFTDHPTLTQRDLPADRDHPVTCTGHADFEIGPDGNWWSVFLACTPYVDGHYNTGRQTFLLPVTWSEDGWPTILKPGLEVPYTHTSPAGAVFADPAGATITAPDFPTTGNFTWRDEFDRDELGNPWLFLRAPQQTFWSLADGALQVTPQDRVLRDLHTPGFIGRRLQHNRFVTSTTMQLPAQTGVRAGLSAFHNETRQYNFLVRRTTTAGNAYEIMVETQRGAPEDTQLTVGQLNAAPGSAITLRLTGHDEAYVFDYSLDGGSTWTQLGGVFDARNLSVDTSYDFIGVLLGVYATTK</sequence>
<accession>A0ABZ1CF58</accession>
<evidence type="ECO:0000256" key="5">
    <source>
        <dbReference type="SAM" id="SignalP"/>
    </source>
</evidence>
<evidence type="ECO:0000256" key="1">
    <source>
        <dbReference type="ARBA" id="ARBA00009865"/>
    </source>
</evidence>
<evidence type="ECO:0000313" key="7">
    <source>
        <dbReference type="EMBL" id="WRQ88920.1"/>
    </source>
</evidence>
<evidence type="ECO:0000256" key="2">
    <source>
        <dbReference type="ARBA" id="ARBA00022801"/>
    </source>
</evidence>
<dbReference type="Gene3D" id="2.60.120.200">
    <property type="match status" value="1"/>
</dbReference>
<dbReference type="Proteomes" id="UP000738431">
    <property type="component" value="Chromosome"/>
</dbReference>
<feature type="domain" description="Beta-xylosidase C-terminal Concanavalin A-like" evidence="6">
    <location>
        <begin position="389"/>
        <end position="571"/>
    </location>
</feature>
<evidence type="ECO:0000259" key="6">
    <source>
        <dbReference type="Pfam" id="PF17851"/>
    </source>
</evidence>
<dbReference type="InterPro" id="IPR013320">
    <property type="entry name" value="ConA-like_dom_sf"/>
</dbReference>
<comment type="similarity">
    <text evidence="1 4">Belongs to the glycosyl hydrolase 43 family.</text>
</comment>
<dbReference type="SUPFAM" id="SSF75005">
    <property type="entry name" value="Arabinanase/levansucrase/invertase"/>
    <property type="match status" value="1"/>
</dbReference>
<protein>
    <submittedName>
        <fullName evidence="7">Glycoside hydrolase family 43 protein</fullName>
    </submittedName>
</protein>
<gene>
    <name evidence="7" type="ORF">K1X11_005845</name>
</gene>
<dbReference type="EMBL" id="CP139781">
    <property type="protein sequence ID" value="WRQ88920.1"/>
    <property type="molecule type" value="Genomic_DNA"/>
</dbReference>
<keyword evidence="2 4" id="KW-0378">Hydrolase</keyword>
<dbReference type="Pfam" id="PF04616">
    <property type="entry name" value="Glyco_hydro_43"/>
    <property type="match status" value="1"/>
</dbReference>
<dbReference type="InterPro" id="IPR023296">
    <property type="entry name" value="Glyco_hydro_beta-prop_sf"/>
</dbReference>
<dbReference type="Pfam" id="PF17851">
    <property type="entry name" value="GH43_C2"/>
    <property type="match status" value="1"/>
</dbReference>
<dbReference type="SUPFAM" id="SSF49899">
    <property type="entry name" value="Concanavalin A-like lectins/glucanases"/>
    <property type="match status" value="1"/>
</dbReference>
<dbReference type="InterPro" id="IPR006710">
    <property type="entry name" value="Glyco_hydro_43"/>
</dbReference>
<evidence type="ECO:0000256" key="3">
    <source>
        <dbReference type="ARBA" id="ARBA00023295"/>
    </source>
</evidence>
<reference evidence="7 8" key="1">
    <citation type="submission" date="2023-12" db="EMBL/GenBank/DDBJ databases">
        <title>Description of an unclassified Opitutus bacterium of Verrucomicrobiota.</title>
        <authorList>
            <person name="Zhang D.-F."/>
        </authorList>
    </citation>
    <scope>NUCLEOTIDE SEQUENCE [LARGE SCALE GENOMIC DNA]</scope>
    <source>
        <strain evidence="7 8">WL0086</strain>
    </source>
</reference>
<feature type="signal peptide" evidence="5">
    <location>
        <begin position="1"/>
        <end position="23"/>
    </location>
</feature>
<keyword evidence="8" id="KW-1185">Reference proteome</keyword>
<organism evidence="7 8">
    <name type="scientific">Actomonas aquatica</name>
    <dbReference type="NCBI Taxonomy" id="2866162"/>
    <lineage>
        <taxon>Bacteria</taxon>
        <taxon>Pseudomonadati</taxon>
        <taxon>Verrucomicrobiota</taxon>
        <taxon>Opitutia</taxon>
        <taxon>Opitutales</taxon>
        <taxon>Opitutaceae</taxon>
        <taxon>Actomonas</taxon>
    </lineage>
</organism>
<dbReference type="GO" id="GO:0016787">
    <property type="term" value="F:hydrolase activity"/>
    <property type="evidence" value="ECO:0007669"/>
    <property type="project" value="UniProtKB-KW"/>
</dbReference>
<evidence type="ECO:0000313" key="8">
    <source>
        <dbReference type="Proteomes" id="UP000738431"/>
    </source>
</evidence>
<dbReference type="Gene3D" id="2.115.10.20">
    <property type="entry name" value="Glycosyl hydrolase domain, family 43"/>
    <property type="match status" value="1"/>
</dbReference>
<dbReference type="InterPro" id="IPR051795">
    <property type="entry name" value="Glycosyl_Hydrlase_43"/>
</dbReference>
<dbReference type="PANTHER" id="PTHR42812">
    <property type="entry name" value="BETA-XYLOSIDASE"/>
    <property type="match status" value="1"/>
</dbReference>
<dbReference type="RefSeq" id="WP_221030799.1">
    <property type="nucleotide sequence ID" value="NZ_CP139781.1"/>
</dbReference>
<dbReference type="PANTHER" id="PTHR42812:SF12">
    <property type="entry name" value="BETA-XYLOSIDASE-RELATED"/>
    <property type="match status" value="1"/>
</dbReference>
<dbReference type="InterPro" id="IPR041542">
    <property type="entry name" value="GH43_C2"/>
</dbReference>
<name>A0ABZ1CF58_9BACT</name>
<feature type="chain" id="PRO_5047510794" evidence="5">
    <location>
        <begin position="24"/>
        <end position="572"/>
    </location>
</feature>
<dbReference type="CDD" id="cd18617">
    <property type="entry name" value="GH43_XynB-like"/>
    <property type="match status" value="1"/>
</dbReference>
<keyword evidence="5" id="KW-0732">Signal</keyword>
<keyword evidence="3 4" id="KW-0326">Glycosidase</keyword>
<proteinExistence type="inferred from homology"/>
<evidence type="ECO:0000256" key="4">
    <source>
        <dbReference type="RuleBase" id="RU361187"/>
    </source>
</evidence>